<dbReference type="AlphaFoldDB" id="A0A118HJH3"/>
<organism evidence="2 3">
    <name type="scientific">Burkholderia ubonensis</name>
    <dbReference type="NCBI Taxonomy" id="101571"/>
    <lineage>
        <taxon>Bacteria</taxon>
        <taxon>Pseudomonadati</taxon>
        <taxon>Pseudomonadota</taxon>
        <taxon>Betaproteobacteria</taxon>
        <taxon>Burkholderiales</taxon>
        <taxon>Burkholderiaceae</taxon>
        <taxon>Burkholderia</taxon>
        <taxon>Burkholderia cepacia complex</taxon>
    </lineage>
</organism>
<evidence type="ECO:0000313" key="3">
    <source>
        <dbReference type="Proteomes" id="UP000064029"/>
    </source>
</evidence>
<dbReference type="EMBL" id="LOXM01000279">
    <property type="protein sequence ID" value="KVG53103.1"/>
    <property type="molecule type" value="Genomic_DNA"/>
</dbReference>
<accession>A0A118HJH3</accession>
<gene>
    <name evidence="2" type="ORF">WJ33_08240</name>
</gene>
<comment type="caution">
    <text evidence="2">The sequence shown here is derived from an EMBL/GenBank/DDBJ whole genome shotgun (WGS) entry which is preliminary data.</text>
</comment>
<name>A0A118HJH3_9BURK</name>
<protein>
    <submittedName>
        <fullName evidence="2">Uncharacterized protein</fullName>
    </submittedName>
</protein>
<evidence type="ECO:0000313" key="2">
    <source>
        <dbReference type="EMBL" id="KVG53103.1"/>
    </source>
</evidence>
<feature type="region of interest" description="Disordered" evidence="1">
    <location>
        <begin position="83"/>
        <end position="107"/>
    </location>
</feature>
<proteinExistence type="predicted"/>
<evidence type="ECO:0000256" key="1">
    <source>
        <dbReference type="SAM" id="MobiDB-lite"/>
    </source>
</evidence>
<reference evidence="2 3" key="1">
    <citation type="submission" date="2015-11" db="EMBL/GenBank/DDBJ databases">
        <title>Expanding the genomic diversity of Burkholderia species for the development of highly accurate diagnostics.</title>
        <authorList>
            <person name="Sahl J."/>
            <person name="Keim P."/>
            <person name="Wagner D."/>
        </authorList>
    </citation>
    <scope>NUCLEOTIDE SEQUENCE [LARGE SCALE GENOMIC DNA]</scope>
    <source>
        <strain evidence="2 3">MSMB2036</strain>
    </source>
</reference>
<dbReference type="Proteomes" id="UP000064029">
    <property type="component" value="Unassembled WGS sequence"/>
</dbReference>
<sequence length="107" mass="12164">MFQNQAVVNPAAIIAGGCLLTDIAGQFHGLAFIDDLGDESRRRNRPCLWQARNDDEQNAEKRYQDFRFQFLEHDFLREADCRAGRDTSSSGTVCASMHRSCHTRVTE</sequence>